<protein>
    <submittedName>
        <fullName evidence="1">Uncharacterized protein</fullName>
    </submittedName>
</protein>
<evidence type="ECO:0000313" key="1">
    <source>
        <dbReference type="EMBL" id="TBW52523.1"/>
    </source>
</evidence>
<reference evidence="1 2" key="1">
    <citation type="submission" date="2019-02" db="EMBL/GenBank/DDBJ databases">
        <title>Marinobacter halodurans sp. nov., a marine bacterium isolated from sea tidal flat.</title>
        <authorList>
            <person name="Yoo Y."/>
            <person name="Lee D.W."/>
            <person name="Kim B.S."/>
            <person name="Kim J.-J."/>
        </authorList>
    </citation>
    <scope>NUCLEOTIDE SEQUENCE [LARGE SCALE GENOMIC DNA]</scope>
    <source>
        <strain evidence="1 2">YJ-S3-2</strain>
    </source>
</reference>
<dbReference type="RefSeq" id="WP_131482866.1">
    <property type="nucleotide sequence ID" value="NZ_SJDL01000027.1"/>
</dbReference>
<dbReference type="EMBL" id="SJDL01000027">
    <property type="protein sequence ID" value="TBW52523.1"/>
    <property type="molecule type" value="Genomic_DNA"/>
</dbReference>
<gene>
    <name evidence="1" type="ORF">EZI54_15890</name>
</gene>
<accession>A0ABY1ZHT4</accession>
<comment type="caution">
    <text evidence="1">The sequence shown here is derived from an EMBL/GenBank/DDBJ whole genome shotgun (WGS) entry which is preliminary data.</text>
</comment>
<keyword evidence="2" id="KW-1185">Reference proteome</keyword>
<name>A0ABY1ZHT4_9GAMM</name>
<organism evidence="1 2">
    <name type="scientific">Marinobacter halodurans</name>
    <dbReference type="NCBI Taxonomy" id="2528979"/>
    <lineage>
        <taxon>Bacteria</taxon>
        <taxon>Pseudomonadati</taxon>
        <taxon>Pseudomonadota</taxon>
        <taxon>Gammaproteobacteria</taxon>
        <taxon>Pseudomonadales</taxon>
        <taxon>Marinobacteraceae</taxon>
        <taxon>Marinobacter</taxon>
    </lineage>
</organism>
<proteinExistence type="predicted"/>
<dbReference type="Proteomes" id="UP000313645">
    <property type="component" value="Unassembled WGS sequence"/>
</dbReference>
<evidence type="ECO:0000313" key="2">
    <source>
        <dbReference type="Proteomes" id="UP000313645"/>
    </source>
</evidence>
<sequence>MPVTVLKSEDGYQLLKVSHAGEHGEIVREHHVVVDSNGELVQVGMTLAKAEELLRILTADTGADMVPECPRVVGE</sequence>